<sequence>MANFEYIKSNTWKGDYEPDQKEKKEKRGLQVLMNDDNQIIAEVISHSNIFTAVEALQKEKVGVAQQNISSSDEDENVSEDSSDQETDDMSDSDDGNEETVEYNVTASRSSELVQSQLEQFVVSEDRKRFECNTKCKTKRCPCVNDNKQKCTSLCHLNNKFCENK</sequence>
<feature type="region of interest" description="Disordered" evidence="1">
    <location>
        <begin position="61"/>
        <end position="108"/>
    </location>
</feature>
<evidence type="ECO:0000256" key="1">
    <source>
        <dbReference type="SAM" id="MobiDB-lite"/>
    </source>
</evidence>
<comment type="caution">
    <text evidence="2">The sequence shown here is derived from an EMBL/GenBank/DDBJ whole genome shotgun (WGS) entry which is preliminary data.</text>
</comment>
<dbReference type="Proteomes" id="UP000663879">
    <property type="component" value="Unassembled WGS sequence"/>
</dbReference>
<dbReference type="EMBL" id="CAJNOC010007913">
    <property type="protein sequence ID" value="CAF1107035.1"/>
    <property type="molecule type" value="Genomic_DNA"/>
</dbReference>
<feature type="compositionally biased region" description="Basic and acidic residues" evidence="1">
    <location>
        <begin position="14"/>
        <end position="28"/>
    </location>
</feature>
<feature type="region of interest" description="Disordered" evidence="1">
    <location>
        <begin position="1"/>
        <end position="29"/>
    </location>
</feature>
<evidence type="ECO:0000313" key="2">
    <source>
        <dbReference type="EMBL" id="CAF1107035.1"/>
    </source>
</evidence>
<protein>
    <submittedName>
        <fullName evidence="2">Uncharacterized protein</fullName>
    </submittedName>
</protein>
<name>A0A814PJX0_9BILA</name>
<accession>A0A814PJX0</accession>
<feature type="compositionally biased region" description="Acidic residues" evidence="1">
    <location>
        <begin position="71"/>
        <end position="100"/>
    </location>
</feature>
<evidence type="ECO:0000313" key="3">
    <source>
        <dbReference type="Proteomes" id="UP000663879"/>
    </source>
</evidence>
<proteinExistence type="predicted"/>
<keyword evidence="3" id="KW-1185">Reference proteome</keyword>
<dbReference type="AlphaFoldDB" id="A0A814PJX0"/>
<gene>
    <name evidence="2" type="ORF">OXX778_LOCUS21440</name>
</gene>
<reference evidence="2" key="1">
    <citation type="submission" date="2021-02" db="EMBL/GenBank/DDBJ databases">
        <authorList>
            <person name="Nowell W R."/>
        </authorList>
    </citation>
    <scope>NUCLEOTIDE SEQUENCE</scope>
    <source>
        <strain evidence="2">Ploen Becks lab</strain>
    </source>
</reference>
<organism evidence="2 3">
    <name type="scientific">Brachionus calyciflorus</name>
    <dbReference type="NCBI Taxonomy" id="104777"/>
    <lineage>
        <taxon>Eukaryota</taxon>
        <taxon>Metazoa</taxon>
        <taxon>Spiralia</taxon>
        <taxon>Gnathifera</taxon>
        <taxon>Rotifera</taxon>
        <taxon>Eurotatoria</taxon>
        <taxon>Monogononta</taxon>
        <taxon>Pseudotrocha</taxon>
        <taxon>Ploima</taxon>
        <taxon>Brachionidae</taxon>
        <taxon>Brachionus</taxon>
    </lineage>
</organism>